<dbReference type="InterPro" id="IPR025714">
    <property type="entry name" value="Methyltranfer_dom"/>
</dbReference>
<comment type="similarity">
    <text evidence="1">Belongs to the methyltransferase superfamily.</text>
</comment>
<keyword evidence="2" id="KW-0489">Methyltransferase</keyword>
<dbReference type="VEuPathDB" id="FungiDB:LCOR_01661.1"/>
<sequence length="191" mass="21815">MAKTVPFHLKEYWEDRFEKEEHFEWLADWPILKPLVEPYLHQDEPILHIGCGNSTLAFDMADSGYPHVINVDYAPNVIERMKQLTDVNRYPQIEWHAANCLDGLARFDPTSQGFSVVIDKSLCDCLATGDTDDLAMQHQLSDHVLSVTRPNGVWLSISYSSERDHPPSDPKCTGWKSRNKTSDILLSLYPA</sequence>
<keyword evidence="3" id="KW-0808">Transferase</keyword>
<dbReference type="PANTHER" id="PTHR12176:SF84">
    <property type="entry name" value="METHYLTRANSFERASE DOMAIN-CONTAINING PROTEIN"/>
    <property type="match status" value="1"/>
</dbReference>
<evidence type="ECO:0000259" key="4">
    <source>
        <dbReference type="Pfam" id="PF13847"/>
    </source>
</evidence>
<organism evidence="5 6">
    <name type="scientific">Lichtheimia corymbifera JMRC:FSU:9682</name>
    <dbReference type="NCBI Taxonomy" id="1263082"/>
    <lineage>
        <taxon>Eukaryota</taxon>
        <taxon>Fungi</taxon>
        <taxon>Fungi incertae sedis</taxon>
        <taxon>Mucoromycota</taxon>
        <taxon>Mucoromycotina</taxon>
        <taxon>Mucoromycetes</taxon>
        <taxon>Mucorales</taxon>
        <taxon>Lichtheimiaceae</taxon>
        <taxon>Lichtheimia</taxon>
    </lineage>
</organism>
<name>A0A068RJP9_9FUNG</name>
<dbReference type="Pfam" id="PF13847">
    <property type="entry name" value="Methyltransf_31"/>
    <property type="match status" value="1"/>
</dbReference>
<evidence type="ECO:0000256" key="1">
    <source>
        <dbReference type="ARBA" id="ARBA00008361"/>
    </source>
</evidence>
<reference evidence="5" key="1">
    <citation type="submission" date="2013-08" db="EMBL/GenBank/DDBJ databases">
        <title>Gene expansion shapes genome architecture in the human pathogen Lichtheimia corymbifera: an evolutionary genomics analysis in the ancient terrestrial Mucorales (Mucoromycotina).</title>
        <authorList>
            <person name="Schwartze V.U."/>
            <person name="Winter S."/>
            <person name="Shelest E."/>
            <person name="Marcet-Houben M."/>
            <person name="Horn F."/>
            <person name="Wehner S."/>
            <person name="Hoffmann K."/>
            <person name="Riege K."/>
            <person name="Sammeth M."/>
            <person name="Nowrousian M."/>
            <person name="Valiante V."/>
            <person name="Linde J."/>
            <person name="Jacobsen I.D."/>
            <person name="Marz M."/>
            <person name="Brakhage A.A."/>
            <person name="Gabaldon T."/>
            <person name="Bocker S."/>
            <person name="Voigt K."/>
        </authorList>
    </citation>
    <scope>NUCLEOTIDE SEQUENCE [LARGE SCALE GENOMIC DNA]</scope>
    <source>
        <strain evidence="5">FSU 9682</strain>
    </source>
</reference>
<dbReference type="EMBL" id="CBTN010000004">
    <property type="protein sequence ID" value="CDH49935.1"/>
    <property type="molecule type" value="Genomic_DNA"/>
</dbReference>
<dbReference type="InterPro" id="IPR029063">
    <property type="entry name" value="SAM-dependent_MTases_sf"/>
</dbReference>
<dbReference type="AlphaFoldDB" id="A0A068RJP9"/>
<feature type="domain" description="Methyltransferase" evidence="4">
    <location>
        <begin position="41"/>
        <end position="166"/>
    </location>
</feature>
<evidence type="ECO:0000313" key="6">
    <source>
        <dbReference type="Proteomes" id="UP000027586"/>
    </source>
</evidence>
<gene>
    <name evidence="5" type="ORF">LCOR_01661.1</name>
</gene>
<dbReference type="Gene3D" id="3.40.50.150">
    <property type="entry name" value="Vaccinia Virus protein VP39"/>
    <property type="match status" value="1"/>
</dbReference>
<protein>
    <recommendedName>
        <fullName evidence="4">Methyltransferase domain-containing protein</fullName>
    </recommendedName>
</protein>
<dbReference type="PANTHER" id="PTHR12176">
    <property type="entry name" value="SAM-DEPENDENT METHYLTRANSFERASE SUPERFAMILY PROTEIN"/>
    <property type="match status" value="1"/>
</dbReference>
<dbReference type="CDD" id="cd02440">
    <property type="entry name" value="AdoMet_MTases"/>
    <property type="match status" value="1"/>
</dbReference>
<comment type="caution">
    <text evidence="5">The sequence shown here is derived from an EMBL/GenBank/DDBJ whole genome shotgun (WGS) entry which is preliminary data.</text>
</comment>
<dbReference type="OrthoDB" id="411785at2759"/>
<keyword evidence="6" id="KW-1185">Reference proteome</keyword>
<dbReference type="STRING" id="1263082.A0A068RJP9"/>
<evidence type="ECO:0000256" key="3">
    <source>
        <dbReference type="ARBA" id="ARBA00022679"/>
    </source>
</evidence>
<dbReference type="Proteomes" id="UP000027586">
    <property type="component" value="Unassembled WGS sequence"/>
</dbReference>
<dbReference type="GO" id="GO:0032259">
    <property type="term" value="P:methylation"/>
    <property type="evidence" value="ECO:0007669"/>
    <property type="project" value="UniProtKB-KW"/>
</dbReference>
<evidence type="ECO:0000256" key="2">
    <source>
        <dbReference type="ARBA" id="ARBA00022603"/>
    </source>
</evidence>
<proteinExistence type="inferred from homology"/>
<dbReference type="InterPro" id="IPR051419">
    <property type="entry name" value="Lys/N-term_MeTrsfase_sf"/>
</dbReference>
<accession>A0A068RJP9</accession>
<dbReference type="SUPFAM" id="SSF53335">
    <property type="entry name" value="S-adenosyl-L-methionine-dependent methyltransferases"/>
    <property type="match status" value="1"/>
</dbReference>
<evidence type="ECO:0000313" key="5">
    <source>
        <dbReference type="EMBL" id="CDH49935.1"/>
    </source>
</evidence>
<dbReference type="GO" id="GO:0008168">
    <property type="term" value="F:methyltransferase activity"/>
    <property type="evidence" value="ECO:0007669"/>
    <property type="project" value="UniProtKB-KW"/>
</dbReference>